<sequence length="66" mass="7189">MTSSLARAHNSGVESPEPLRSATPINRPSKRPRLELEEEEEGPFGASSSMNVEDPMDSAYEPTDVT</sequence>
<reference evidence="2" key="1">
    <citation type="submission" date="2023-08" db="EMBL/GenBank/DDBJ databases">
        <title>Chromosome-level Genome Assembly of mud carp (Cirrhinus molitorella).</title>
        <authorList>
            <person name="Liu H."/>
        </authorList>
    </citation>
    <scope>NUCLEOTIDE SEQUENCE</scope>
    <source>
        <strain evidence="2">Prfri</strain>
        <tissue evidence="2">Muscle</tissue>
    </source>
</reference>
<accession>A0AA88TTV0</accession>
<evidence type="ECO:0000313" key="2">
    <source>
        <dbReference type="EMBL" id="KAK2906579.1"/>
    </source>
</evidence>
<comment type="caution">
    <text evidence="2">The sequence shown here is derived from an EMBL/GenBank/DDBJ whole genome shotgun (WGS) entry which is preliminary data.</text>
</comment>
<feature type="region of interest" description="Disordered" evidence="1">
    <location>
        <begin position="1"/>
        <end position="66"/>
    </location>
</feature>
<protein>
    <submittedName>
        <fullName evidence="2">Uncharacterized protein</fullName>
    </submittedName>
</protein>
<keyword evidence="3" id="KW-1185">Reference proteome</keyword>
<gene>
    <name evidence="2" type="ORF">Q8A67_005564</name>
</gene>
<evidence type="ECO:0000256" key="1">
    <source>
        <dbReference type="SAM" id="MobiDB-lite"/>
    </source>
</evidence>
<dbReference type="EMBL" id="JAUYZG010000005">
    <property type="protein sequence ID" value="KAK2906579.1"/>
    <property type="molecule type" value="Genomic_DNA"/>
</dbReference>
<proteinExistence type="predicted"/>
<dbReference type="AlphaFoldDB" id="A0AA88TTV0"/>
<evidence type="ECO:0000313" key="3">
    <source>
        <dbReference type="Proteomes" id="UP001187343"/>
    </source>
</evidence>
<organism evidence="2 3">
    <name type="scientific">Cirrhinus molitorella</name>
    <name type="common">mud carp</name>
    <dbReference type="NCBI Taxonomy" id="172907"/>
    <lineage>
        <taxon>Eukaryota</taxon>
        <taxon>Metazoa</taxon>
        <taxon>Chordata</taxon>
        <taxon>Craniata</taxon>
        <taxon>Vertebrata</taxon>
        <taxon>Euteleostomi</taxon>
        <taxon>Actinopterygii</taxon>
        <taxon>Neopterygii</taxon>
        <taxon>Teleostei</taxon>
        <taxon>Ostariophysi</taxon>
        <taxon>Cypriniformes</taxon>
        <taxon>Cyprinidae</taxon>
        <taxon>Labeoninae</taxon>
        <taxon>Labeonini</taxon>
        <taxon>Cirrhinus</taxon>
    </lineage>
</organism>
<name>A0AA88TTV0_9TELE</name>
<dbReference type="Proteomes" id="UP001187343">
    <property type="component" value="Unassembled WGS sequence"/>
</dbReference>